<gene>
    <name evidence="1" type="ORF">H9Q16_00330</name>
</gene>
<accession>A0A927CZP3</accession>
<reference evidence="1" key="1">
    <citation type="submission" date="2020-08" db="EMBL/GenBank/DDBJ databases">
        <title>Sulfitobacter aestuariivivens sp. nov., isolated from a tidal flat.</title>
        <authorList>
            <person name="Park S."/>
            <person name="Yoon J.-H."/>
        </authorList>
    </citation>
    <scope>NUCLEOTIDE SEQUENCE</scope>
    <source>
        <strain evidence="1">TSTF-M16</strain>
    </source>
</reference>
<dbReference type="InterPro" id="IPR053714">
    <property type="entry name" value="Iso_Racemase_Enz_sf"/>
</dbReference>
<dbReference type="RefSeq" id="WP_191073404.1">
    <property type="nucleotide sequence ID" value="NZ_JACTAG010000001.1"/>
</dbReference>
<dbReference type="InterPro" id="IPR026286">
    <property type="entry name" value="MaiA/AMDase"/>
</dbReference>
<evidence type="ECO:0000313" key="1">
    <source>
        <dbReference type="EMBL" id="MBD3662359.1"/>
    </source>
</evidence>
<dbReference type="EMBL" id="JACTAG010000001">
    <property type="protein sequence ID" value="MBD3662359.1"/>
    <property type="molecule type" value="Genomic_DNA"/>
</dbReference>
<dbReference type="PANTHER" id="PTHR40267:SF1">
    <property type="entry name" value="BLR3294 PROTEIN"/>
    <property type="match status" value="1"/>
</dbReference>
<protein>
    <submittedName>
        <fullName evidence="1">Aspartate/glutamate racemase family protein</fullName>
    </submittedName>
</protein>
<dbReference type="PANTHER" id="PTHR40267">
    <property type="entry name" value="BLR3294 PROTEIN"/>
    <property type="match status" value="1"/>
</dbReference>
<dbReference type="Proteomes" id="UP000635142">
    <property type="component" value="Unassembled WGS sequence"/>
</dbReference>
<proteinExistence type="predicted"/>
<keyword evidence="2" id="KW-1185">Reference proteome</keyword>
<dbReference type="AlphaFoldDB" id="A0A927CZP3"/>
<sequence length="256" mass="27445">MAVEYGPNGLWGVLTPQANTTVEPELWALLPPGQSLINARLVSEQDTIEERLVDYTTRFGETAARFANAPVSCIAAACTGASYLIGARREAEIVEEMQARFGVPFLTAALATVAALRALGAARIALLTPYPETLNKACTPYWESFGFEVVAKAGPALEDTAFHPIYAMAGSGVLASYRELSATSADAVLMLGTGMATLEPILTGLEEGLKPAVSCNLALAWAASQAVPWDALNETTFEDWRQATHWKRRYNALFGS</sequence>
<name>A0A927CZP3_9RHOB</name>
<organism evidence="1 2">
    <name type="scientific">Sulfitobacter aestuariivivens</name>
    <dbReference type="NCBI Taxonomy" id="2766981"/>
    <lineage>
        <taxon>Bacteria</taxon>
        <taxon>Pseudomonadati</taxon>
        <taxon>Pseudomonadota</taxon>
        <taxon>Alphaproteobacteria</taxon>
        <taxon>Rhodobacterales</taxon>
        <taxon>Roseobacteraceae</taxon>
        <taxon>Sulfitobacter</taxon>
    </lineage>
</organism>
<dbReference type="Gene3D" id="3.40.50.12500">
    <property type="match status" value="1"/>
</dbReference>
<evidence type="ECO:0000313" key="2">
    <source>
        <dbReference type="Proteomes" id="UP000635142"/>
    </source>
</evidence>
<dbReference type="Pfam" id="PF17645">
    <property type="entry name" value="Amdase"/>
    <property type="match status" value="1"/>
</dbReference>
<comment type="caution">
    <text evidence="1">The sequence shown here is derived from an EMBL/GenBank/DDBJ whole genome shotgun (WGS) entry which is preliminary data.</text>
</comment>